<evidence type="ECO:0000313" key="3">
    <source>
        <dbReference type="EMBL" id="KON97705.1"/>
    </source>
</evidence>
<dbReference type="InterPro" id="IPR032599">
    <property type="entry name" value="YcdB/YcdC_rep_domain"/>
</dbReference>
<reference evidence="4 6" key="2">
    <citation type="submission" date="2016-10" db="EMBL/GenBank/DDBJ databases">
        <authorList>
            <person name="de Groot N.N."/>
        </authorList>
    </citation>
    <scope>NUCLEOTIDE SEQUENCE [LARGE SCALE GENOMIC DNA]</scope>
    <source>
        <strain evidence="4 6">DSM 2895</strain>
    </source>
</reference>
<keyword evidence="5" id="KW-1185">Reference proteome</keyword>
<reference evidence="3 5" key="1">
    <citation type="submission" date="2015-07" db="EMBL/GenBank/DDBJ databases">
        <title>Fjat-14205 dsm 2895.</title>
        <authorList>
            <person name="Liu B."/>
            <person name="Wang J."/>
            <person name="Zhu Y."/>
            <person name="Liu G."/>
            <person name="Chen Q."/>
            <person name="Chen Z."/>
            <person name="Lan J."/>
            <person name="Che J."/>
            <person name="Ge C."/>
            <person name="Shi H."/>
            <person name="Pan Z."/>
            <person name="Liu X."/>
        </authorList>
    </citation>
    <scope>NUCLEOTIDE SEQUENCE [LARGE SCALE GENOMIC DNA]</scope>
    <source>
        <strain evidence="3 5">DSM 2895</strain>
    </source>
</reference>
<evidence type="ECO:0000313" key="4">
    <source>
        <dbReference type="EMBL" id="SDJ34213.1"/>
    </source>
</evidence>
<dbReference type="PATRIC" id="fig|47500.8.peg.895"/>
<sequence>MKRTLPLTALFLSSSLILTPSVLAEEVESGATQAASTQTAEATEITEALTPIPPAVQKTMNRLFTLQPELKKLNIITSRSLMNDQRFLVHLSDRAEKTGNSKEYMTAYLECDKTTGELLSFDIQATAWASEKSPSRQLVQDTAERFLTEWFGTEGRKQFGKPTTYGDNASATHKKDGTTVSWRKRSVEFPLLLNGIPIENRNVRLNVDSFGHITNYSYTPVDLDTVKVPNPDIALPIEEIKKNITTADSISLTYVEEQPEKDGRDSENIKTKPVLRYDLNDFGGYHAQTGKKVDEKELTSVQSKPTKTKIALHPKGQTLIARSEEEVKQLLTKLFDINSAAGTLHVEQPFNFPWQKERRYLDYRFNTEDGQVTAYITTDKKTGHVYSVSLSTNGEQKKQAARITEEQAFTVACDFLETYADSSTTELELQQNIFEESEIPSWVDKSKLPEMTDDQNDTYQFYFTKLHQGIPVRDHDYQVDIDKQTGKVVSFRLSTSSEKVELPDSQTIVTKDQAFSTFINHKPLKLKYIRPWYMDQQAPTLLLVYAWDNSDGFGYVDALTGEYIKEPIDQEGE</sequence>
<organism evidence="3 5">
    <name type="scientific">Aneurinibacillus migulanus</name>
    <name type="common">Bacillus migulanus</name>
    <dbReference type="NCBI Taxonomy" id="47500"/>
    <lineage>
        <taxon>Bacteria</taxon>
        <taxon>Bacillati</taxon>
        <taxon>Bacillota</taxon>
        <taxon>Bacilli</taxon>
        <taxon>Bacillales</taxon>
        <taxon>Paenibacillaceae</taxon>
        <taxon>Aneurinibacillus group</taxon>
        <taxon>Aneurinibacillus</taxon>
    </lineage>
</organism>
<dbReference type="GeneID" id="42307808"/>
<dbReference type="Proteomes" id="UP000182836">
    <property type="component" value="Unassembled WGS sequence"/>
</dbReference>
<gene>
    <name evidence="3" type="ORF">AF333_21970</name>
    <name evidence="4" type="ORF">SAMN04487909_1169</name>
</gene>
<keyword evidence="1" id="KW-0732">Signal</keyword>
<dbReference type="RefSeq" id="WP_043066782.1">
    <property type="nucleotide sequence ID" value="NZ_CCMI01000102.1"/>
</dbReference>
<feature type="domain" description="YcdB/YcdC repeated" evidence="2">
    <location>
        <begin position="349"/>
        <end position="494"/>
    </location>
</feature>
<dbReference type="EMBL" id="LGUG01000004">
    <property type="protein sequence ID" value="KON97705.1"/>
    <property type="molecule type" value="Genomic_DNA"/>
</dbReference>
<proteinExistence type="predicted"/>
<feature type="signal peptide" evidence="1">
    <location>
        <begin position="1"/>
        <end position="24"/>
    </location>
</feature>
<evidence type="ECO:0000313" key="6">
    <source>
        <dbReference type="Proteomes" id="UP000182836"/>
    </source>
</evidence>
<evidence type="ECO:0000313" key="5">
    <source>
        <dbReference type="Proteomes" id="UP000037269"/>
    </source>
</evidence>
<evidence type="ECO:0000256" key="1">
    <source>
        <dbReference type="SAM" id="SignalP"/>
    </source>
</evidence>
<name>A0A0D1Y442_ANEMI</name>
<protein>
    <recommendedName>
        <fullName evidence="2">YcdB/YcdC repeated domain-containing protein</fullName>
    </recommendedName>
</protein>
<dbReference type="OrthoDB" id="2379565at2"/>
<dbReference type="AlphaFoldDB" id="A0A0D1Y442"/>
<accession>A0A0D1Y442</accession>
<dbReference type="Proteomes" id="UP000037269">
    <property type="component" value="Unassembled WGS sequence"/>
</dbReference>
<evidence type="ECO:0000259" key="2">
    <source>
        <dbReference type="Pfam" id="PF16244"/>
    </source>
</evidence>
<dbReference type="EMBL" id="FNED01000016">
    <property type="protein sequence ID" value="SDJ34213.1"/>
    <property type="molecule type" value="Genomic_DNA"/>
</dbReference>
<dbReference type="Pfam" id="PF16244">
    <property type="entry name" value="DUF4901"/>
    <property type="match status" value="1"/>
</dbReference>
<feature type="chain" id="PRO_5010414838" description="YcdB/YcdC repeated domain-containing protein" evidence="1">
    <location>
        <begin position="25"/>
        <end position="573"/>
    </location>
</feature>